<dbReference type="InterPro" id="IPR036047">
    <property type="entry name" value="F-box-like_dom_sf"/>
</dbReference>
<dbReference type="InterPro" id="IPR050796">
    <property type="entry name" value="SCF_F-box_component"/>
</dbReference>
<dbReference type="AlphaFoldDB" id="A0A314L792"/>
<dbReference type="PANTHER" id="PTHR31672">
    <property type="entry name" value="BNACNNG10540D PROTEIN"/>
    <property type="match status" value="1"/>
</dbReference>
<dbReference type="Pfam" id="PF00646">
    <property type="entry name" value="F-box"/>
    <property type="match status" value="1"/>
</dbReference>
<accession>A0A314L792</accession>
<dbReference type="InterPro" id="IPR001810">
    <property type="entry name" value="F-box_dom"/>
</dbReference>
<feature type="domain" description="F-box" evidence="1">
    <location>
        <begin position="11"/>
        <end position="57"/>
    </location>
</feature>
<dbReference type="InterPro" id="IPR017451">
    <property type="entry name" value="F-box-assoc_interact_dom"/>
</dbReference>
<dbReference type="Proteomes" id="UP000187609">
    <property type="component" value="Unassembled WGS sequence"/>
</dbReference>
<evidence type="ECO:0000313" key="3">
    <source>
        <dbReference type="Proteomes" id="UP000187609"/>
    </source>
</evidence>
<reference evidence="2" key="1">
    <citation type="submission" date="2016-11" db="EMBL/GenBank/DDBJ databases">
        <title>The genome of Nicotiana attenuata.</title>
        <authorList>
            <person name="Xu S."/>
            <person name="Brockmoeller T."/>
            <person name="Gaquerel E."/>
            <person name="Navarro A."/>
            <person name="Kuhl H."/>
            <person name="Gase K."/>
            <person name="Ling Z."/>
            <person name="Zhou W."/>
            <person name="Kreitzer C."/>
            <person name="Stanke M."/>
            <person name="Tang H."/>
            <person name="Lyons E."/>
            <person name="Pandey P."/>
            <person name="Pandey S.P."/>
            <person name="Timmermann B."/>
            <person name="Baldwin I.T."/>
        </authorList>
    </citation>
    <scope>NUCLEOTIDE SEQUENCE [LARGE SCALE GENOMIC DNA]</scope>
    <source>
        <strain evidence="2">UT</strain>
    </source>
</reference>
<evidence type="ECO:0000259" key="1">
    <source>
        <dbReference type="PROSITE" id="PS50181"/>
    </source>
</evidence>
<comment type="caution">
    <text evidence="2">The sequence shown here is derived from an EMBL/GenBank/DDBJ whole genome shotgun (WGS) entry which is preliminary data.</text>
</comment>
<dbReference type="Pfam" id="PF07734">
    <property type="entry name" value="FBA_1"/>
    <property type="match status" value="1"/>
</dbReference>
<dbReference type="PROSITE" id="PS50181">
    <property type="entry name" value="FBOX"/>
    <property type="match status" value="1"/>
</dbReference>
<gene>
    <name evidence="2" type="ORF">A4A49_52882</name>
</gene>
<dbReference type="SUPFAM" id="SSF81383">
    <property type="entry name" value="F-box domain"/>
    <property type="match status" value="1"/>
</dbReference>
<keyword evidence="3" id="KW-1185">Reference proteome</keyword>
<evidence type="ECO:0000313" key="2">
    <source>
        <dbReference type="EMBL" id="OIT37651.1"/>
    </source>
</evidence>
<dbReference type="InterPro" id="IPR006527">
    <property type="entry name" value="F-box-assoc_dom_typ1"/>
</dbReference>
<dbReference type="EMBL" id="MJEQ01000285">
    <property type="protein sequence ID" value="OIT37651.1"/>
    <property type="molecule type" value="Genomic_DNA"/>
</dbReference>
<sequence>MHSKLTNHDSILTIPILPAELVIEILSRLPMKSLLQFTCVSKSWLSLISSPEFIKTHLSLSANNKGYTHHKVMMSSYSRLTSNVKVCSLRSLFYDSITEAFDLDCPMLSYERYRYDEVSFIVSVNGLICLLIRDNDYFIWNPSIRKYKKLPKPRTTKLVIYRTVSGFGYDEFHDDYKVVMVNFYDCADDGEVKIYSLKSDSWRSVDNGGRVLANGQGMFVNGKLHWAASDGYCFNHKSKIIMTSLKNLG</sequence>
<dbReference type="NCBIfam" id="TIGR01640">
    <property type="entry name" value="F_box_assoc_1"/>
    <property type="match status" value="1"/>
</dbReference>
<organism evidence="2 3">
    <name type="scientific">Nicotiana attenuata</name>
    <name type="common">Coyote tobacco</name>
    <dbReference type="NCBI Taxonomy" id="49451"/>
    <lineage>
        <taxon>Eukaryota</taxon>
        <taxon>Viridiplantae</taxon>
        <taxon>Streptophyta</taxon>
        <taxon>Embryophyta</taxon>
        <taxon>Tracheophyta</taxon>
        <taxon>Spermatophyta</taxon>
        <taxon>Magnoliopsida</taxon>
        <taxon>eudicotyledons</taxon>
        <taxon>Gunneridae</taxon>
        <taxon>Pentapetalae</taxon>
        <taxon>asterids</taxon>
        <taxon>lamiids</taxon>
        <taxon>Solanales</taxon>
        <taxon>Solanaceae</taxon>
        <taxon>Nicotianoideae</taxon>
        <taxon>Nicotianeae</taxon>
        <taxon>Nicotiana</taxon>
    </lineage>
</organism>
<dbReference type="Gramene" id="OIT37651">
    <property type="protein sequence ID" value="OIT37651"/>
    <property type="gene ID" value="A4A49_52882"/>
</dbReference>
<dbReference type="CDD" id="cd22157">
    <property type="entry name" value="F-box_AtFBW1-like"/>
    <property type="match status" value="1"/>
</dbReference>
<dbReference type="Gene3D" id="1.20.1280.50">
    <property type="match status" value="1"/>
</dbReference>
<proteinExistence type="predicted"/>
<name>A0A314L792_NICAT</name>
<dbReference type="SMART" id="SM00256">
    <property type="entry name" value="FBOX"/>
    <property type="match status" value="1"/>
</dbReference>
<dbReference type="STRING" id="49451.A0A314L792"/>
<dbReference type="PANTHER" id="PTHR31672:SF13">
    <property type="entry name" value="F-BOX PROTEIN CPR30-LIKE"/>
    <property type="match status" value="1"/>
</dbReference>
<protein>
    <submittedName>
        <fullName evidence="2">F-boxkelch-repeat protein</fullName>
    </submittedName>
</protein>